<dbReference type="Proteomes" id="UP001332931">
    <property type="component" value="Unassembled WGS sequence"/>
</dbReference>
<gene>
    <name evidence="1" type="ORF">VXJ25_09585</name>
</gene>
<evidence type="ECO:0000313" key="1">
    <source>
        <dbReference type="EMBL" id="MEE6148228.1"/>
    </source>
</evidence>
<comment type="caution">
    <text evidence="1">The sequence shown here is derived from an EMBL/GenBank/DDBJ whole genome shotgun (WGS) entry which is preliminary data.</text>
</comment>
<keyword evidence="2" id="KW-1185">Reference proteome</keyword>
<sequence>MTNKTLTVDELDVLRTGIGETIDSFEGNPLGPGDYYGAVRINFANASVDISDFFESADVSFEAGMGLEEVGTMRVKRATGPLDLGDLVSGPENKSIVVDSTVLSVEVVNDTVEMMRDDEVTNTFAFTQAVIFHLEKGDLVVDRNVWFEVFLSACVTSDARKFIRDTEKDWNRGAGKYHAVVKREFVLLD</sequence>
<evidence type="ECO:0000313" key="2">
    <source>
        <dbReference type="Proteomes" id="UP001332931"/>
    </source>
</evidence>
<accession>A0ABU7RCH2</accession>
<dbReference type="RefSeq" id="WP_330958996.1">
    <property type="nucleotide sequence ID" value="NZ_JAZGJQ010000017.1"/>
</dbReference>
<name>A0ABU7RCH2_9ACTN</name>
<organism evidence="1 2">
    <name type="scientific">Olsenella absiana</name>
    <dbReference type="NCBI Taxonomy" id="3115222"/>
    <lineage>
        <taxon>Bacteria</taxon>
        <taxon>Bacillati</taxon>
        <taxon>Actinomycetota</taxon>
        <taxon>Coriobacteriia</taxon>
        <taxon>Coriobacteriales</taxon>
        <taxon>Atopobiaceae</taxon>
        <taxon>Olsenella</taxon>
    </lineage>
</organism>
<protein>
    <submittedName>
        <fullName evidence="1">Uncharacterized protein</fullName>
    </submittedName>
</protein>
<proteinExistence type="predicted"/>
<reference evidence="1 2" key="1">
    <citation type="submission" date="2024-01" db="EMBL/GenBank/DDBJ databases">
        <title>Description of Olsenella sp. nov., isolated from pig feces.</title>
        <authorList>
            <person name="Chang Y.-H."/>
        </authorList>
    </citation>
    <scope>NUCLEOTIDE SEQUENCE [LARGE SCALE GENOMIC DNA]</scope>
    <source>
        <strain evidence="1 2">YH-ols2223</strain>
    </source>
</reference>
<dbReference type="EMBL" id="JAZGJQ010000017">
    <property type="protein sequence ID" value="MEE6148228.1"/>
    <property type="molecule type" value="Genomic_DNA"/>
</dbReference>